<feature type="compositionally biased region" description="Low complexity" evidence="1">
    <location>
        <begin position="109"/>
        <end position="130"/>
    </location>
</feature>
<dbReference type="Pfam" id="PF00564">
    <property type="entry name" value="PB1"/>
    <property type="match status" value="1"/>
</dbReference>
<comment type="caution">
    <text evidence="2">The sequence shown here is derived from an EMBL/GenBank/DDBJ whole genome shotgun (WGS) entry which is preliminary data.</text>
</comment>
<gene>
    <name evidence="2" type="ORF">PACLA_8A029884</name>
</gene>
<protein>
    <submittedName>
        <fullName evidence="2">Uncharacterized protein</fullName>
    </submittedName>
</protein>
<sequence length="490" mass="55780">MATVKVKIFYGPNYDRCKVVNFIRETFTAMMFKKFSSEVRQTMGYENSSRIQYRDDEQTFVTMNSDEDFEDAVRCICPVMNSENIYRLCIRVDDSMTPKTTATKQSVATTLDSHSTVSTSSSSCSSSMSASRKRKLEFPFSSKSESKPAKSHSQAETPLQRYISNTKRNIEEKMQAKASRRGGRHNGKNRHIKTAKSSREEKLHPAENSRQKQMRQSISKLENEIRQLNKELENRQAAVDKVNSSKTNRIEIELLEADDDYTYTQNGVRNWRLLRKHVYAIGYCKKNMNGKIPPKHELKHVLDLALNDENPELDCKISQHRTHRQNPCKNVLENNGIVFPESSDNCKAYDSNASNSTVRYMPLMREEEEEQLKIALSVSARSCSSGIHAESYFDPQGKQNSFLISPPTAPYFCYPLPSIPANHINNFEAPNPYFYNYPPQHWQMQPAIAIETSTSTITSNEGDTSADNQEETDAASVLMALSGNNVPFTD</sequence>
<dbReference type="CDD" id="cd05992">
    <property type="entry name" value="PB1"/>
    <property type="match status" value="1"/>
</dbReference>
<name>A0A7D9E207_PARCT</name>
<dbReference type="EMBL" id="CACRXK020003663">
    <property type="protein sequence ID" value="CAB3999754.1"/>
    <property type="molecule type" value="Genomic_DNA"/>
</dbReference>
<keyword evidence="3" id="KW-1185">Reference proteome</keyword>
<organism evidence="2 3">
    <name type="scientific">Paramuricea clavata</name>
    <name type="common">Red gorgonian</name>
    <name type="synonym">Violescent sea-whip</name>
    <dbReference type="NCBI Taxonomy" id="317549"/>
    <lineage>
        <taxon>Eukaryota</taxon>
        <taxon>Metazoa</taxon>
        <taxon>Cnidaria</taxon>
        <taxon>Anthozoa</taxon>
        <taxon>Octocorallia</taxon>
        <taxon>Malacalcyonacea</taxon>
        <taxon>Plexauridae</taxon>
        <taxon>Paramuricea</taxon>
    </lineage>
</organism>
<accession>A0A7D9E207</accession>
<dbReference type="InterPro" id="IPR000270">
    <property type="entry name" value="PB1_dom"/>
</dbReference>
<evidence type="ECO:0000313" key="3">
    <source>
        <dbReference type="Proteomes" id="UP001152795"/>
    </source>
</evidence>
<proteinExistence type="predicted"/>
<dbReference type="SUPFAM" id="SSF54277">
    <property type="entry name" value="CAD &amp; PB1 domains"/>
    <property type="match status" value="1"/>
</dbReference>
<feature type="compositionally biased region" description="Basic residues" evidence="1">
    <location>
        <begin position="178"/>
        <end position="196"/>
    </location>
</feature>
<feature type="compositionally biased region" description="Polar residues" evidence="1">
    <location>
        <begin position="151"/>
        <end position="167"/>
    </location>
</feature>
<feature type="region of interest" description="Disordered" evidence="1">
    <location>
        <begin position="104"/>
        <end position="217"/>
    </location>
</feature>
<reference evidence="2" key="1">
    <citation type="submission" date="2020-04" db="EMBL/GenBank/DDBJ databases">
        <authorList>
            <person name="Alioto T."/>
            <person name="Alioto T."/>
            <person name="Gomez Garrido J."/>
        </authorList>
    </citation>
    <scope>NUCLEOTIDE SEQUENCE</scope>
    <source>
        <strain evidence="2">A484AB</strain>
    </source>
</reference>
<dbReference type="Gene3D" id="3.10.20.90">
    <property type="entry name" value="Phosphatidylinositol 3-kinase Catalytic Subunit, Chain A, domain 1"/>
    <property type="match status" value="1"/>
</dbReference>
<evidence type="ECO:0000313" key="2">
    <source>
        <dbReference type="EMBL" id="CAB3999754.1"/>
    </source>
</evidence>
<feature type="compositionally biased region" description="Basic and acidic residues" evidence="1">
    <location>
        <begin position="197"/>
        <end position="210"/>
    </location>
</feature>
<dbReference type="AlphaFoldDB" id="A0A7D9E207"/>
<dbReference type="Proteomes" id="UP001152795">
    <property type="component" value="Unassembled WGS sequence"/>
</dbReference>
<evidence type="ECO:0000256" key="1">
    <source>
        <dbReference type="SAM" id="MobiDB-lite"/>
    </source>
</evidence>